<feature type="compositionally biased region" description="Pro residues" evidence="1">
    <location>
        <begin position="55"/>
        <end position="72"/>
    </location>
</feature>
<feature type="compositionally biased region" description="Low complexity" evidence="1">
    <location>
        <begin position="135"/>
        <end position="149"/>
    </location>
</feature>
<feature type="compositionally biased region" description="Low complexity" evidence="1">
    <location>
        <begin position="372"/>
        <end position="434"/>
    </location>
</feature>
<feature type="region of interest" description="Disordered" evidence="1">
    <location>
        <begin position="751"/>
        <end position="796"/>
    </location>
</feature>
<feature type="compositionally biased region" description="Low complexity" evidence="1">
    <location>
        <begin position="28"/>
        <end position="41"/>
    </location>
</feature>
<dbReference type="OrthoDB" id="5580268at2759"/>
<comment type="caution">
    <text evidence="2">The sequence shown here is derived from an EMBL/GenBank/DDBJ whole genome shotgun (WGS) entry which is preliminary data.</text>
</comment>
<reference evidence="2 3" key="1">
    <citation type="submission" date="2016-07" db="EMBL/GenBank/DDBJ databases">
        <title>Pervasive Adenine N6-methylation of Active Genes in Fungi.</title>
        <authorList>
            <consortium name="DOE Joint Genome Institute"/>
            <person name="Mondo S.J."/>
            <person name="Dannebaum R.O."/>
            <person name="Kuo R.C."/>
            <person name="Labutti K."/>
            <person name="Haridas S."/>
            <person name="Kuo A."/>
            <person name="Salamov A."/>
            <person name="Ahrendt S.R."/>
            <person name="Lipzen A."/>
            <person name="Sullivan W."/>
            <person name="Andreopoulos W.B."/>
            <person name="Clum A."/>
            <person name="Lindquist E."/>
            <person name="Daum C."/>
            <person name="Ramamoorthy G.K."/>
            <person name="Gryganskyi A."/>
            <person name="Culley D."/>
            <person name="Magnuson J.K."/>
            <person name="James T.Y."/>
            <person name="O'Malley M.A."/>
            <person name="Stajich J.E."/>
            <person name="Spatafora J.W."/>
            <person name="Visel A."/>
            <person name="Grigoriev I.V."/>
        </authorList>
    </citation>
    <scope>NUCLEOTIDE SEQUENCE [LARGE SCALE GENOMIC DNA]</scope>
    <source>
        <strain evidence="2 3">PL171</strain>
    </source>
</reference>
<organism evidence="2 3">
    <name type="scientific">Catenaria anguillulae PL171</name>
    <dbReference type="NCBI Taxonomy" id="765915"/>
    <lineage>
        <taxon>Eukaryota</taxon>
        <taxon>Fungi</taxon>
        <taxon>Fungi incertae sedis</taxon>
        <taxon>Blastocladiomycota</taxon>
        <taxon>Blastocladiomycetes</taxon>
        <taxon>Blastocladiales</taxon>
        <taxon>Catenariaceae</taxon>
        <taxon>Catenaria</taxon>
    </lineage>
</organism>
<keyword evidence="3" id="KW-1185">Reference proteome</keyword>
<feature type="region of interest" description="Disordered" evidence="1">
    <location>
        <begin position="1"/>
        <end position="174"/>
    </location>
</feature>
<feature type="compositionally biased region" description="Polar residues" evidence="1">
    <location>
        <begin position="12"/>
        <end position="27"/>
    </location>
</feature>
<gene>
    <name evidence="2" type="ORF">BCR44DRAFT_84596</name>
</gene>
<feature type="region of interest" description="Disordered" evidence="1">
    <location>
        <begin position="845"/>
        <end position="886"/>
    </location>
</feature>
<proteinExistence type="predicted"/>
<dbReference type="STRING" id="765915.A0A1Y2I3J8"/>
<feature type="compositionally biased region" description="Polar residues" evidence="1">
    <location>
        <begin position="537"/>
        <end position="551"/>
    </location>
</feature>
<accession>A0A1Y2I3J8</accession>
<feature type="compositionally biased region" description="Low complexity" evidence="1">
    <location>
        <begin position="91"/>
        <end position="107"/>
    </location>
</feature>
<feature type="compositionally biased region" description="Polar residues" evidence="1">
    <location>
        <begin position="443"/>
        <end position="470"/>
    </location>
</feature>
<protein>
    <submittedName>
        <fullName evidence="2">Uncharacterized protein</fullName>
    </submittedName>
</protein>
<feature type="region of interest" description="Disordered" evidence="1">
    <location>
        <begin position="372"/>
        <end position="505"/>
    </location>
</feature>
<feature type="compositionally biased region" description="Gly residues" evidence="1">
    <location>
        <begin position="124"/>
        <end position="133"/>
    </location>
</feature>
<dbReference type="AlphaFoldDB" id="A0A1Y2I3J8"/>
<feature type="compositionally biased region" description="Pro residues" evidence="1">
    <location>
        <begin position="302"/>
        <end position="314"/>
    </location>
</feature>
<name>A0A1Y2I3J8_9FUNG</name>
<dbReference type="EMBL" id="MCFL01000002">
    <property type="protein sequence ID" value="ORZ40794.1"/>
    <property type="molecule type" value="Genomic_DNA"/>
</dbReference>
<feature type="region of interest" description="Disordered" evidence="1">
    <location>
        <begin position="534"/>
        <end position="554"/>
    </location>
</feature>
<feature type="compositionally biased region" description="Polar residues" evidence="1">
    <location>
        <begin position="780"/>
        <end position="796"/>
    </location>
</feature>
<evidence type="ECO:0000313" key="2">
    <source>
        <dbReference type="EMBL" id="ORZ40794.1"/>
    </source>
</evidence>
<evidence type="ECO:0000256" key="1">
    <source>
        <dbReference type="SAM" id="MobiDB-lite"/>
    </source>
</evidence>
<feature type="region of interest" description="Disordered" evidence="1">
    <location>
        <begin position="247"/>
        <end position="326"/>
    </location>
</feature>
<feature type="compositionally biased region" description="Low complexity" evidence="1">
    <location>
        <begin position="265"/>
        <end position="282"/>
    </location>
</feature>
<sequence length="988" mass="102162">MDDTTYGGLSSAHHQPTSSTTSGGHNASSSSGRRQRSSLMSFGSRSRPTSVGPMPERPPYNVPLNDLPPTPAIPQQYMYAGHTPPGDPNGSYLSTSEYSTSSSSSSSARVFAQYKGKGKEKIKYGGGGNGIGNDSGVSAHQYSSASSSHHPPPMSPNDSGWMGSPPTLGGRSEYHASPATLEAGLATQHQQYAAPDAHGTWRSGATNHAEVVVHNPCGAGASVSAHDMMHLQSFEASILDCTLLTRKPSNSSESDAAIGSPEFDPAPTSVTASPASSSITSPGLAPLTSVHASTPGGGFHPGPRPRPVNQPPPSAAVTQRRPSVRGELLRKCLARVERDRMAAQQQNQVDGFGRTPPATAAASSALAYAANSNAYTSSSSSSNDQSESAYSTSESQSQTHSSDYSPPATESSSSGDTGTSTSTSQSSTPYSTSTDGIVRRPSQRQNQPVDSARTSIASLSPGNDSFTPNMYMTEIQEEDESDDHHGGHTEATSATGSGSGGSSTANKAMILSAEERLSSAESVANSLNDLLREYGAQSPTTTTVGTASSSPTREEYLTAGSTSPYGVGPGNATAVEGTGRTSPVLQRIKPRPPALPRLSPNVPMSVPPGLPSPVTPNSVHEANPLHVHFNNDSTIKFGLAASAGPVASASSSGASTPLSPMSPTVMCDAAVVRNLVAYVGIPFQYILTLPPPPAGSRRWSKQGTLGMFTRVKMSLGSQLARSLQYPECSFESAEDHEAACASRGMNAGMNPGAWPVSPKSPAATGHNADGLDAGRRDHSSGNSSTKAVKSPSTSVASGMSVIGGLPGAPSAVEHCYPAGMTAKEAARMTYPNRFQQHLSIVIPSHAGQSSSSSGNRITRDHPDSYDPLDSPTLSTAATAGSRAPSSAMHRESALGLMFPMAAATEVHLAPPWLAADVDAVKRSGVLRGTPLAGDVGDWTVEVVDKRTMPCPGSSPKVARNRAPPAHHGGEHNAHEVVIWKAVVRVTAR</sequence>
<evidence type="ECO:0000313" key="3">
    <source>
        <dbReference type="Proteomes" id="UP000193411"/>
    </source>
</evidence>
<feature type="region of interest" description="Disordered" evidence="1">
    <location>
        <begin position="576"/>
        <end position="602"/>
    </location>
</feature>
<feature type="region of interest" description="Disordered" evidence="1">
    <location>
        <begin position="946"/>
        <end position="969"/>
    </location>
</feature>
<dbReference type="Proteomes" id="UP000193411">
    <property type="component" value="Unassembled WGS sequence"/>
</dbReference>